<evidence type="ECO:0000313" key="2">
    <source>
        <dbReference type="EMBL" id="KAK8593634.1"/>
    </source>
</evidence>
<proteinExistence type="predicted"/>
<protein>
    <submittedName>
        <fullName evidence="2">Uncharacterized protein</fullName>
    </submittedName>
</protein>
<feature type="transmembrane region" description="Helical" evidence="1">
    <location>
        <begin position="14"/>
        <end position="36"/>
    </location>
</feature>
<organism evidence="2 3">
    <name type="scientific">Hibiscus sabdariffa</name>
    <name type="common">roselle</name>
    <dbReference type="NCBI Taxonomy" id="183260"/>
    <lineage>
        <taxon>Eukaryota</taxon>
        <taxon>Viridiplantae</taxon>
        <taxon>Streptophyta</taxon>
        <taxon>Embryophyta</taxon>
        <taxon>Tracheophyta</taxon>
        <taxon>Spermatophyta</taxon>
        <taxon>Magnoliopsida</taxon>
        <taxon>eudicotyledons</taxon>
        <taxon>Gunneridae</taxon>
        <taxon>Pentapetalae</taxon>
        <taxon>rosids</taxon>
        <taxon>malvids</taxon>
        <taxon>Malvales</taxon>
        <taxon>Malvaceae</taxon>
        <taxon>Malvoideae</taxon>
        <taxon>Hibiscus</taxon>
    </lineage>
</organism>
<keyword evidence="1" id="KW-1133">Transmembrane helix</keyword>
<dbReference type="Proteomes" id="UP001472677">
    <property type="component" value="Unassembled WGS sequence"/>
</dbReference>
<gene>
    <name evidence="2" type="ORF">V6N12_045710</name>
</gene>
<comment type="caution">
    <text evidence="2">The sequence shown here is derived from an EMBL/GenBank/DDBJ whole genome shotgun (WGS) entry which is preliminary data.</text>
</comment>
<accession>A0ABR2G4G9</accession>
<name>A0ABR2G4G9_9ROSI</name>
<dbReference type="EMBL" id="JBBPBM010000003">
    <property type="protein sequence ID" value="KAK8593634.1"/>
    <property type="molecule type" value="Genomic_DNA"/>
</dbReference>
<sequence>MNCAVKIEFTLHLYLWRLVFSSNLEGGGGALVGAFFRHGCGLSFSQSLEAVGLVYFIKVFFEALCWLWVSLAASPAGCSICFPELENASCCFIPAHLQSGLPPKHLHWLVVKGTW</sequence>
<keyword evidence="1" id="KW-0812">Transmembrane</keyword>
<keyword evidence="3" id="KW-1185">Reference proteome</keyword>
<keyword evidence="1" id="KW-0472">Membrane</keyword>
<reference evidence="2 3" key="1">
    <citation type="journal article" date="2024" name="G3 (Bethesda)">
        <title>Genome assembly of Hibiscus sabdariffa L. provides insights into metabolisms of medicinal natural products.</title>
        <authorList>
            <person name="Kim T."/>
        </authorList>
    </citation>
    <scope>NUCLEOTIDE SEQUENCE [LARGE SCALE GENOMIC DNA]</scope>
    <source>
        <strain evidence="2">TK-2024</strain>
        <tissue evidence="2">Old leaves</tissue>
    </source>
</reference>
<evidence type="ECO:0000256" key="1">
    <source>
        <dbReference type="SAM" id="Phobius"/>
    </source>
</evidence>
<feature type="transmembrane region" description="Helical" evidence="1">
    <location>
        <begin position="48"/>
        <end position="69"/>
    </location>
</feature>
<evidence type="ECO:0000313" key="3">
    <source>
        <dbReference type="Proteomes" id="UP001472677"/>
    </source>
</evidence>